<gene>
    <name evidence="6" type="ORF">OSSY52_15400</name>
</gene>
<feature type="transmembrane region" description="Helical" evidence="4">
    <location>
        <begin position="370"/>
        <end position="390"/>
    </location>
</feature>
<dbReference type="KEGG" id="ocy:OSSY52_15400"/>
<dbReference type="InParanoid" id="A0A7G1GBV3"/>
<evidence type="ECO:0000259" key="5">
    <source>
        <dbReference type="PROSITE" id="PS50850"/>
    </source>
</evidence>
<dbReference type="FunCoup" id="A0A7G1GBV3">
    <property type="interactions" value="23"/>
</dbReference>
<feature type="transmembrane region" description="Helical" evidence="4">
    <location>
        <begin position="84"/>
        <end position="101"/>
    </location>
</feature>
<proteinExistence type="predicted"/>
<feature type="transmembrane region" description="Helical" evidence="4">
    <location>
        <begin position="283"/>
        <end position="299"/>
    </location>
</feature>
<evidence type="ECO:0000256" key="4">
    <source>
        <dbReference type="SAM" id="Phobius"/>
    </source>
</evidence>
<dbReference type="InterPro" id="IPR036259">
    <property type="entry name" value="MFS_trans_sf"/>
</dbReference>
<organism evidence="6 7">
    <name type="scientific">Tepiditoga spiralis</name>
    <dbReference type="NCBI Taxonomy" id="2108365"/>
    <lineage>
        <taxon>Bacteria</taxon>
        <taxon>Thermotogati</taxon>
        <taxon>Thermotogota</taxon>
        <taxon>Thermotogae</taxon>
        <taxon>Petrotogales</taxon>
        <taxon>Petrotogaceae</taxon>
        <taxon>Tepiditoga</taxon>
    </lineage>
</organism>
<keyword evidence="2 4" id="KW-1133">Transmembrane helix</keyword>
<feature type="transmembrane region" description="Helical" evidence="4">
    <location>
        <begin position="256"/>
        <end position="276"/>
    </location>
</feature>
<name>A0A7G1GBV3_9BACT</name>
<feature type="transmembrane region" description="Helical" evidence="4">
    <location>
        <begin position="176"/>
        <end position="195"/>
    </location>
</feature>
<protein>
    <submittedName>
        <fullName evidence="6">MFS transporter</fullName>
    </submittedName>
</protein>
<sequence length="400" mass="44954">MNNKKINLKNFFAINNSIFSMLIMVMLVGMGEKMSERFLPIYLLALGGSTVSIAFLNGMDNLLSALYSFPGGYLSNKIGYKNSLIVFTLIAMIGYALVIIFPTWQIVILAAFLFISWTAISLPAVMSLVSNVVPKNKRAMGVSIHSLVRRIPMALGPIVGGSLMSIYGTIKGMRIAFIIALIFAFISIIIVYFFVEDKQKNKESIKFLDMLKNIKGNLKILLISDILIRFAEQIPYAFVVVWVVENNGLTTIDFGILTTIEMITSVIIYIPVAYFADKNSKKPFVLTTFIFFTLFPLVLIFSKSFKILIFAFIIRGLKEFGEPTRKSMIMDFSPEDEKAGTFGIYYLIRDVIVSIAVFMSAFLWNISPVVNFLVAFLFGLLGTIYFAIFGKDYKNLINNK</sequence>
<feature type="transmembrane region" description="Helical" evidence="4">
    <location>
        <begin position="12"/>
        <end position="29"/>
    </location>
</feature>
<evidence type="ECO:0000256" key="1">
    <source>
        <dbReference type="ARBA" id="ARBA00022692"/>
    </source>
</evidence>
<dbReference type="Gene3D" id="1.20.1250.20">
    <property type="entry name" value="MFS general substrate transporter like domains"/>
    <property type="match status" value="2"/>
</dbReference>
<feature type="transmembrane region" description="Helical" evidence="4">
    <location>
        <begin position="342"/>
        <end position="364"/>
    </location>
</feature>
<dbReference type="PANTHER" id="PTHR23518:SF2">
    <property type="entry name" value="MAJOR FACILITATOR SUPERFAMILY TRANSPORTER"/>
    <property type="match status" value="1"/>
</dbReference>
<dbReference type="PROSITE" id="PS50850">
    <property type="entry name" value="MFS"/>
    <property type="match status" value="1"/>
</dbReference>
<evidence type="ECO:0000313" key="7">
    <source>
        <dbReference type="Proteomes" id="UP000516361"/>
    </source>
</evidence>
<feature type="transmembrane region" description="Helical" evidence="4">
    <location>
        <begin position="107"/>
        <end position="130"/>
    </location>
</feature>
<reference evidence="6 7" key="1">
    <citation type="submission" date="2018-06" db="EMBL/GenBank/DDBJ databases">
        <title>Genome sequencing of Oceanotoga sp. sy52.</title>
        <authorList>
            <person name="Mori K."/>
        </authorList>
    </citation>
    <scope>NUCLEOTIDE SEQUENCE [LARGE SCALE GENOMIC DNA]</scope>
    <source>
        <strain evidence="7">sy52</strain>
    </source>
</reference>
<dbReference type="Pfam" id="PF07690">
    <property type="entry name" value="MFS_1"/>
    <property type="match status" value="2"/>
</dbReference>
<evidence type="ECO:0000256" key="3">
    <source>
        <dbReference type="ARBA" id="ARBA00023136"/>
    </source>
</evidence>
<dbReference type="AlphaFoldDB" id="A0A7G1GBV3"/>
<feature type="domain" description="Major facilitator superfamily (MFS) profile" evidence="5">
    <location>
        <begin position="17"/>
        <end position="394"/>
    </location>
</feature>
<feature type="transmembrane region" description="Helical" evidence="4">
    <location>
        <begin position="216"/>
        <end position="244"/>
    </location>
</feature>
<accession>A0A7G1GBV3</accession>
<keyword evidence="3 4" id="KW-0472">Membrane</keyword>
<dbReference type="InterPro" id="IPR011701">
    <property type="entry name" value="MFS"/>
</dbReference>
<feature type="transmembrane region" description="Helical" evidence="4">
    <location>
        <begin position="151"/>
        <end position="170"/>
    </location>
</feature>
<dbReference type="SUPFAM" id="SSF103473">
    <property type="entry name" value="MFS general substrate transporter"/>
    <property type="match status" value="1"/>
</dbReference>
<keyword evidence="7" id="KW-1185">Reference proteome</keyword>
<dbReference type="EMBL" id="AP018712">
    <property type="protein sequence ID" value="BBE31399.1"/>
    <property type="molecule type" value="Genomic_DNA"/>
</dbReference>
<feature type="transmembrane region" description="Helical" evidence="4">
    <location>
        <begin position="41"/>
        <end position="63"/>
    </location>
</feature>
<dbReference type="InterPro" id="IPR020846">
    <property type="entry name" value="MFS_dom"/>
</dbReference>
<keyword evidence="1 4" id="KW-0812">Transmembrane</keyword>
<dbReference type="RefSeq" id="WP_190613910.1">
    <property type="nucleotide sequence ID" value="NZ_AP018712.1"/>
</dbReference>
<dbReference type="GO" id="GO:0022857">
    <property type="term" value="F:transmembrane transporter activity"/>
    <property type="evidence" value="ECO:0007669"/>
    <property type="project" value="InterPro"/>
</dbReference>
<dbReference type="Proteomes" id="UP000516361">
    <property type="component" value="Chromosome"/>
</dbReference>
<dbReference type="PANTHER" id="PTHR23518">
    <property type="entry name" value="C-METHYLTRANSFERASE"/>
    <property type="match status" value="1"/>
</dbReference>
<evidence type="ECO:0000313" key="6">
    <source>
        <dbReference type="EMBL" id="BBE31399.1"/>
    </source>
</evidence>
<evidence type="ECO:0000256" key="2">
    <source>
        <dbReference type="ARBA" id="ARBA00022989"/>
    </source>
</evidence>